<sequence>MDPLQNIQTQPHHLLSSKIPTRHFSSKKSAFTQAWYLSGISYKEYILCTISDSLRKENHMHKSRIDSLCFFFSVLFLS</sequence>
<accession>A0A2P2KT58</accession>
<evidence type="ECO:0000313" key="1">
    <source>
        <dbReference type="EMBL" id="MBX08867.1"/>
    </source>
</evidence>
<name>A0A2P2KT58_RHIMU</name>
<reference evidence="1" key="1">
    <citation type="submission" date="2018-02" db="EMBL/GenBank/DDBJ databases">
        <title>Rhizophora mucronata_Transcriptome.</title>
        <authorList>
            <person name="Meera S.P."/>
            <person name="Sreeshan A."/>
            <person name="Augustine A."/>
        </authorList>
    </citation>
    <scope>NUCLEOTIDE SEQUENCE</scope>
    <source>
        <tissue evidence="1">Leaf</tissue>
    </source>
</reference>
<dbReference type="EMBL" id="GGEC01028383">
    <property type="protein sequence ID" value="MBX08867.1"/>
    <property type="molecule type" value="Transcribed_RNA"/>
</dbReference>
<protein>
    <submittedName>
        <fullName evidence="1">Uncharacterized protein</fullName>
    </submittedName>
</protein>
<dbReference type="AlphaFoldDB" id="A0A2P2KT58"/>
<organism evidence="1">
    <name type="scientific">Rhizophora mucronata</name>
    <name type="common">Asiatic mangrove</name>
    <dbReference type="NCBI Taxonomy" id="61149"/>
    <lineage>
        <taxon>Eukaryota</taxon>
        <taxon>Viridiplantae</taxon>
        <taxon>Streptophyta</taxon>
        <taxon>Embryophyta</taxon>
        <taxon>Tracheophyta</taxon>
        <taxon>Spermatophyta</taxon>
        <taxon>Magnoliopsida</taxon>
        <taxon>eudicotyledons</taxon>
        <taxon>Gunneridae</taxon>
        <taxon>Pentapetalae</taxon>
        <taxon>rosids</taxon>
        <taxon>fabids</taxon>
        <taxon>Malpighiales</taxon>
        <taxon>Rhizophoraceae</taxon>
        <taxon>Rhizophora</taxon>
    </lineage>
</organism>
<proteinExistence type="predicted"/>